<dbReference type="RefSeq" id="XP_062690190.1">
    <property type="nucleotide sequence ID" value="XM_062840991.1"/>
</dbReference>
<dbReference type="InterPro" id="IPR013126">
    <property type="entry name" value="Hsp_70_fam"/>
</dbReference>
<evidence type="ECO:0000313" key="3">
    <source>
        <dbReference type="EMBL" id="KAK3488063.1"/>
    </source>
</evidence>
<dbReference type="PRINTS" id="PR00301">
    <property type="entry name" value="HEATSHOCK70"/>
</dbReference>
<evidence type="ECO:0008006" key="5">
    <source>
        <dbReference type="Google" id="ProtNLM"/>
    </source>
</evidence>
<evidence type="ECO:0000313" key="4">
    <source>
        <dbReference type="Proteomes" id="UP001285908"/>
    </source>
</evidence>
<organism evidence="3 4">
    <name type="scientific">Neurospora hispaniola</name>
    <dbReference type="NCBI Taxonomy" id="588809"/>
    <lineage>
        <taxon>Eukaryota</taxon>
        <taxon>Fungi</taxon>
        <taxon>Dikarya</taxon>
        <taxon>Ascomycota</taxon>
        <taxon>Pezizomycotina</taxon>
        <taxon>Sordariomycetes</taxon>
        <taxon>Sordariomycetidae</taxon>
        <taxon>Sordariales</taxon>
        <taxon>Sordariaceae</taxon>
        <taxon>Neurospora</taxon>
    </lineage>
</organism>
<name>A0AAJ0I2E9_9PEZI</name>
<keyword evidence="1" id="KW-0547">Nucleotide-binding</keyword>
<dbReference type="CDD" id="cd10170">
    <property type="entry name" value="ASKHA_NBD_HSP70"/>
    <property type="match status" value="1"/>
</dbReference>
<dbReference type="SUPFAM" id="SSF53067">
    <property type="entry name" value="Actin-like ATPase domain"/>
    <property type="match status" value="2"/>
</dbReference>
<keyword evidence="2" id="KW-0067">ATP-binding</keyword>
<dbReference type="PANTHER" id="PTHR14187">
    <property type="entry name" value="ALPHA KINASE/ELONGATION FACTOR 2 KINASE"/>
    <property type="match status" value="1"/>
</dbReference>
<dbReference type="GO" id="GO:0005524">
    <property type="term" value="F:ATP binding"/>
    <property type="evidence" value="ECO:0007669"/>
    <property type="project" value="UniProtKB-KW"/>
</dbReference>
<dbReference type="Gene3D" id="3.30.420.40">
    <property type="match status" value="1"/>
</dbReference>
<gene>
    <name evidence="3" type="ORF">B0T23DRAFT_447115</name>
</gene>
<comment type="caution">
    <text evidence="3">The sequence shown here is derived from an EMBL/GenBank/DDBJ whole genome shotgun (WGS) entry which is preliminary data.</text>
</comment>
<keyword evidence="4" id="KW-1185">Reference proteome</keyword>
<dbReference type="AlphaFoldDB" id="A0AAJ0I2E9"/>
<dbReference type="EMBL" id="JAULSX010000007">
    <property type="protein sequence ID" value="KAK3488063.1"/>
    <property type="molecule type" value="Genomic_DNA"/>
</dbReference>
<proteinExistence type="predicted"/>
<evidence type="ECO:0000256" key="2">
    <source>
        <dbReference type="ARBA" id="ARBA00022840"/>
    </source>
</evidence>
<dbReference type="PANTHER" id="PTHR14187:SF5">
    <property type="entry name" value="HEAT SHOCK 70 KDA PROTEIN 12A"/>
    <property type="match status" value="1"/>
</dbReference>
<dbReference type="GO" id="GO:0140662">
    <property type="term" value="F:ATP-dependent protein folding chaperone"/>
    <property type="evidence" value="ECO:0007669"/>
    <property type="project" value="InterPro"/>
</dbReference>
<evidence type="ECO:0000256" key="1">
    <source>
        <dbReference type="ARBA" id="ARBA00022741"/>
    </source>
</evidence>
<sequence>MPSTTRRSPRKPASSQGTVIIGIDFGTTFSGVAFTWSNQVDKIEIITGWDDALSDNTDECKAPTAISYGTGNKVTWGYSIEPEKEQLKWVKLLLLNDEDIPEEVRTSDKIKHAREYLQKHNKTAEEAVTTFLRHLWEHSIDCITKSISRGMVNYAQFHIVITLPAIWPSYAREKMRLAAEQAGMLDKRMGVETQLTFISEPEAAAIATLADMEGRFDVKDEDTFVVADCGGGTVDLISYKLIQAEPMIVKECVKGSGGLCGAVFLDEAFTNVLKGKFGKKWEMMDESNRRDMVRTQWETGIKRNFKMSSNKSYNIRIPMECLLAKERRVIGASTSVPTITILPGDVREAFDPIVDQINSLIDGQINAVKEKEGVSPKYVILVGGFGRCNYLYDRVNERFGAEVEVLQAKGAKPWTAICRGAVIHAATQSGIGKLSVQVQTRVARASYGICWNEPWDTRRHDPEDKYWCEIDQQYFARGQMAWLLKEGDDISAQEPTSLRVKQTFDRNGPLKTPEDEEIFETNIFPPPTRWDPDVIKQLCSIKWETVIDPSTLPKFKNRVGEVYGELIYRCEMTCSGESMGFAIYRGRKKEGSKSVKVDYNTR</sequence>
<dbReference type="Pfam" id="PF00012">
    <property type="entry name" value="HSP70"/>
    <property type="match status" value="1"/>
</dbReference>
<dbReference type="Proteomes" id="UP001285908">
    <property type="component" value="Unassembled WGS sequence"/>
</dbReference>
<protein>
    <recommendedName>
        <fullName evidence="5">Actin-like ATPase domain-containing protein</fullName>
    </recommendedName>
</protein>
<reference evidence="3 4" key="1">
    <citation type="journal article" date="2023" name="Mol. Phylogenet. Evol.">
        <title>Genome-scale phylogeny and comparative genomics of the fungal order Sordariales.</title>
        <authorList>
            <person name="Hensen N."/>
            <person name="Bonometti L."/>
            <person name="Westerberg I."/>
            <person name="Brannstrom I.O."/>
            <person name="Guillou S."/>
            <person name="Cros-Aarteil S."/>
            <person name="Calhoun S."/>
            <person name="Haridas S."/>
            <person name="Kuo A."/>
            <person name="Mondo S."/>
            <person name="Pangilinan J."/>
            <person name="Riley R."/>
            <person name="LaButti K."/>
            <person name="Andreopoulos B."/>
            <person name="Lipzen A."/>
            <person name="Chen C."/>
            <person name="Yan M."/>
            <person name="Daum C."/>
            <person name="Ng V."/>
            <person name="Clum A."/>
            <person name="Steindorff A."/>
            <person name="Ohm R.A."/>
            <person name="Martin F."/>
            <person name="Silar P."/>
            <person name="Natvig D.O."/>
            <person name="Lalanne C."/>
            <person name="Gautier V."/>
            <person name="Ament-Velasquez S.L."/>
            <person name="Kruys A."/>
            <person name="Hutchinson M.I."/>
            <person name="Powell A.J."/>
            <person name="Barry K."/>
            <person name="Miller A.N."/>
            <person name="Grigoriev I.V."/>
            <person name="Debuchy R."/>
            <person name="Gladieux P."/>
            <person name="Hiltunen Thoren M."/>
            <person name="Johannesson H."/>
        </authorList>
    </citation>
    <scope>NUCLEOTIDE SEQUENCE [LARGE SCALE GENOMIC DNA]</scope>
    <source>
        <strain evidence="3 4">FGSC 10403</strain>
    </source>
</reference>
<dbReference type="InterPro" id="IPR043129">
    <property type="entry name" value="ATPase_NBD"/>
</dbReference>
<dbReference type="GeneID" id="87878613"/>
<accession>A0AAJ0I2E9</accession>